<dbReference type="EMBL" id="QWVT01000029">
    <property type="protein sequence ID" value="RID83137.1"/>
    <property type="molecule type" value="Genomic_DNA"/>
</dbReference>
<comment type="caution">
    <text evidence="3">The sequence shown here is derived from an EMBL/GenBank/DDBJ whole genome shotgun (WGS) entry which is preliminary data.</text>
</comment>
<dbReference type="PIRSF" id="PIRSF026567">
    <property type="entry name" value="Adenine_mtase_bact_prd"/>
    <property type="match status" value="1"/>
</dbReference>
<dbReference type="Gene3D" id="1.10.150.470">
    <property type="match status" value="1"/>
</dbReference>
<evidence type="ECO:0000313" key="3">
    <source>
        <dbReference type="EMBL" id="RID83137.1"/>
    </source>
</evidence>
<dbReference type="PANTHER" id="PTHR41313:SF1">
    <property type="entry name" value="DNA METHYLASE ADENINE-SPECIFIC DOMAIN-CONTAINING PROTEIN"/>
    <property type="match status" value="1"/>
</dbReference>
<name>A0A398AZW4_9BACI</name>
<keyword evidence="4" id="KW-1185">Reference proteome</keyword>
<dbReference type="SUPFAM" id="SSF53335">
    <property type="entry name" value="S-adenosyl-L-methionine-dependent methyltransferases"/>
    <property type="match status" value="1"/>
</dbReference>
<dbReference type="GO" id="GO:0003677">
    <property type="term" value="F:DNA binding"/>
    <property type="evidence" value="ECO:0007669"/>
    <property type="project" value="InterPro"/>
</dbReference>
<dbReference type="Proteomes" id="UP000265816">
    <property type="component" value="Unassembled WGS sequence"/>
</dbReference>
<evidence type="ECO:0000259" key="2">
    <source>
        <dbReference type="Pfam" id="PF21106"/>
    </source>
</evidence>
<dbReference type="RefSeq" id="WP_119113983.1">
    <property type="nucleotide sequence ID" value="NZ_CBCSEO010000003.1"/>
</dbReference>
<dbReference type="Pfam" id="PF02384">
    <property type="entry name" value="N6_Mtase"/>
    <property type="match status" value="1"/>
</dbReference>
<feature type="domain" description="DNA methylase adenine-specific" evidence="1">
    <location>
        <begin position="97"/>
        <end position="290"/>
    </location>
</feature>
<dbReference type="InterPro" id="IPR052933">
    <property type="entry name" value="DNA_Protect_Modify"/>
</dbReference>
<evidence type="ECO:0000313" key="4">
    <source>
        <dbReference type="Proteomes" id="UP000265816"/>
    </source>
</evidence>
<dbReference type="InterPro" id="IPR029063">
    <property type="entry name" value="SAM-dependent_MTases_sf"/>
</dbReference>
<keyword evidence="3" id="KW-0489">Methyltransferase</keyword>
<proteinExistence type="predicted"/>
<accession>A0A398AZW4</accession>
<dbReference type="GO" id="GO:0032259">
    <property type="term" value="P:methylation"/>
    <property type="evidence" value="ECO:0007669"/>
    <property type="project" value="UniProtKB-KW"/>
</dbReference>
<sequence length="329" mass="36576">MSVSQVEKLFTAFNVTADILKEELDCTYLEALAETGENLFHGSVLQEGLNEFAIKRLEKSYQEIHLEDFAKEEIRRGFQLAILKGMQENIQPNHQMTPDSIGMFIGYLLDKFITAEEYSLLDPAAGTGNLLATVMNQQQGRKIAAAGSEIDEVLIRLAYINANLLGHDVELFNQDSLEPLFIDPVDAVICDLPVGFYPADNKAADFEVSVDSGHTYSHHLFIEQSTRHAKEGACLLFVIPNGLFESEQANKLHDYIKNNLIIQGVIQLPDSMFKHKHAGKSILILQKKGEGVKAPKQALLAELPPMSDSRAMGSMLARIDGWFAENKKA</sequence>
<protein>
    <submittedName>
        <fullName evidence="3">Class I SAM-dependent methyltransferase</fullName>
    </submittedName>
</protein>
<dbReference type="InterPro" id="IPR048375">
    <property type="entry name" value="YtxK-like_N"/>
</dbReference>
<dbReference type="AlphaFoldDB" id="A0A398AZW4"/>
<dbReference type="CDD" id="cd02440">
    <property type="entry name" value="AdoMet_MTases"/>
    <property type="match status" value="1"/>
</dbReference>
<reference evidence="3 4" key="1">
    <citation type="submission" date="2018-08" db="EMBL/GenBank/DDBJ databases">
        <title>Bacillus jemisoniae sp. nov., Bacillus chryseoplanitiae sp. nov., Bacillus resnikiae sp. nov., and Bacillus frankliniae sp. nov., isolated from Viking spacecraft and associated surfaces.</title>
        <authorList>
            <person name="Seuylemezian A."/>
            <person name="Vaishampayan P."/>
        </authorList>
    </citation>
    <scope>NUCLEOTIDE SEQUENCE [LARGE SCALE GENOMIC DNA]</scope>
    <source>
        <strain evidence="3 4">JJ-247</strain>
    </source>
</reference>
<dbReference type="Pfam" id="PF21106">
    <property type="entry name" value="YtxK_like"/>
    <property type="match status" value="1"/>
</dbReference>
<dbReference type="OrthoDB" id="9788159at2"/>
<dbReference type="GO" id="GO:0008170">
    <property type="term" value="F:N-methyltransferase activity"/>
    <property type="evidence" value="ECO:0007669"/>
    <property type="project" value="InterPro"/>
</dbReference>
<gene>
    <name evidence="3" type="ORF">D1970_16585</name>
</gene>
<feature type="domain" description="YtxK-like N-terminal helical" evidence="2">
    <location>
        <begin position="7"/>
        <end position="86"/>
    </location>
</feature>
<keyword evidence="3" id="KW-0808">Transferase</keyword>
<organism evidence="3 4">
    <name type="scientific">Mesobacillus zeae</name>
    <dbReference type="NCBI Taxonomy" id="1917180"/>
    <lineage>
        <taxon>Bacteria</taxon>
        <taxon>Bacillati</taxon>
        <taxon>Bacillota</taxon>
        <taxon>Bacilli</taxon>
        <taxon>Bacillales</taxon>
        <taxon>Bacillaceae</taxon>
        <taxon>Mesobacillus</taxon>
    </lineage>
</organism>
<dbReference type="InterPro" id="IPR003356">
    <property type="entry name" value="DNA_methylase_A-5"/>
</dbReference>
<dbReference type="InterPro" id="IPR016843">
    <property type="entry name" value="S-AdoMet-dep_Ade-MeTrfase_prd"/>
</dbReference>
<dbReference type="Gene3D" id="3.40.50.150">
    <property type="entry name" value="Vaccinia Virus protein VP39"/>
    <property type="match status" value="1"/>
</dbReference>
<evidence type="ECO:0000259" key="1">
    <source>
        <dbReference type="Pfam" id="PF02384"/>
    </source>
</evidence>
<dbReference type="PANTHER" id="PTHR41313">
    <property type="entry name" value="ADENINE-SPECIFIC METHYLTRANSFERASE"/>
    <property type="match status" value="1"/>
</dbReference>